<evidence type="ECO:0008006" key="5">
    <source>
        <dbReference type="Google" id="ProtNLM"/>
    </source>
</evidence>
<evidence type="ECO:0000313" key="4">
    <source>
        <dbReference type="Proteomes" id="UP000749646"/>
    </source>
</evidence>
<keyword evidence="2" id="KW-0472">Membrane</keyword>
<feature type="compositionally biased region" description="Polar residues" evidence="1">
    <location>
        <begin position="319"/>
        <end position="333"/>
    </location>
</feature>
<feature type="transmembrane region" description="Helical" evidence="2">
    <location>
        <begin position="137"/>
        <end position="157"/>
    </location>
</feature>
<dbReference type="EMBL" id="JAAAHW010009762">
    <property type="protein sequence ID" value="KAF9936563.1"/>
    <property type="molecule type" value="Genomic_DNA"/>
</dbReference>
<protein>
    <recommendedName>
        <fullName evidence="5">Transmembrane protein</fullName>
    </recommendedName>
</protein>
<evidence type="ECO:0000313" key="3">
    <source>
        <dbReference type="EMBL" id="KAF9936563.1"/>
    </source>
</evidence>
<keyword evidence="2" id="KW-0812">Transmembrane</keyword>
<name>A0A9P6IL51_9FUNG</name>
<feature type="transmembrane region" description="Helical" evidence="2">
    <location>
        <begin position="20"/>
        <end position="42"/>
    </location>
</feature>
<feature type="non-terminal residue" evidence="3">
    <location>
        <position position="1"/>
    </location>
</feature>
<feature type="transmembrane region" description="Helical" evidence="2">
    <location>
        <begin position="178"/>
        <end position="199"/>
    </location>
</feature>
<dbReference type="PANTHER" id="PTHR38848:SF3">
    <property type="entry name" value="G-PROTEIN COUPLED RECEPTORS FAMILY 3 PROFILE DOMAIN-CONTAINING PROTEIN"/>
    <property type="match status" value="1"/>
</dbReference>
<reference evidence="3" key="1">
    <citation type="journal article" date="2020" name="Fungal Divers.">
        <title>Resolving the Mortierellaceae phylogeny through synthesis of multi-gene phylogenetics and phylogenomics.</title>
        <authorList>
            <person name="Vandepol N."/>
            <person name="Liber J."/>
            <person name="Desiro A."/>
            <person name="Na H."/>
            <person name="Kennedy M."/>
            <person name="Barry K."/>
            <person name="Grigoriev I.V."/>
            <person name="Miller A.N."/>
            <person name="O'Donnell K."/>
            <person name="Stajich J.E."/>
            <person name="Bonito G."/>
        </authorList>
    </citation>
    <scope>NUCLEOTIDE SEQUENCE</scope>
    <source>
        <strain evidence="3">MES-2147</strain>
    </source>
</reference>
<evidence type="ECO:0000256" key="2">
    <source>
        <dbReference type="SAM" id="Phobius"/>
    </source>
</evidence>
<dbReference type="PANTHER" id="PTHR38848">
    <property type="entry name" value="G-PROTEIN COUPLED RECEPTORS FAMILY 3 PROFILE DOMAIN-CONTAINING PROTEIN"/>
    <property type="match status" value="1"/>
</dbReference>
<proteinExistence type="predicted"/>
<sequence length="343" mass="38040">MSVLFGRKTAGTKFGKINYARGLVIALYLVSWLFSFIATHLSQTNNFNVISCTMSIYICIILYASSKIIIYFFLMEKVYVVTAVGMTRKEFKLYKVNLCLMLPFFGIIALMVNYRVAEVNEQGECHIGLLRPATLPLILYDMFLSSWLTLLFIHPLRSSRSMLQGPSKSRLRDVARRTLIGAVVALFLSSANVFTLVYFEGNERGLICLSSCTADVTLNAIAIHWVTSRASCKSSVEVGVGLPVLPIKSSKNQNNNNGTTKGVDGTGRGVWHGVWGELDEISVSNYSHGHPIPERHKGSFDSHSYITVEAYLDEHHHSSSQPMNDNTHESSYPPTALSAPAES</sequence>
<keyword evidence="2" id="KW-1133">Transmembrane helix</keyword>
<gene>
    <name evidence="3" type="ORF">BGZ65_002279</name>
</gene>
<feature type="transmembrane region" description="Helical" evidence="2">
    <location>
        <begin position="54"/>
        <end position="75"/>
    </location>
</feature>
<comment type="caution">
    <text evidence="3">The sequence shown here is derived from an EMBL/GenBank/DDBJ whole genome shotgun (WGS) entry which is preliminary data.</text>
</comment>
<keyword evidence="4" id="KW-1185">Reference proteome</keyword>
<accession>A0A9P6IL51</accession>
<dbReference type="Proteomes" id="UP000749646">
    <property type="component" value="Unassembled WGS sequence"/>
</dbReference>
<dbReference type="AlphaFoldDB" id="A0A9P6IL51"/>
<evidence type="ECO:0000256" key="1">
    <source>
        <dbReference type="SAM" id="MobiDB-lite"/>
    </source>
</evidence>
<feature type="transmembrane region" description="Helical" evidence="2">
    <location>
        <begin position="96"/>
        <end position="117"/>
    </location>
</feature>
<feature type="region of interest" description="Disordered" evidence="1">
    <location>
        <begin position="316"/>
        <end position="343"/>
    </location>
</feature>
<dbReference type="OrthoDB" id="3210850at2759"/>
<organism evidence="3 4">
    <name type="scientific">Modicella reniformis</name>
    <dbReference type="NCBI Taxonomy" id="1440133"/>
    <lineage>
        <taxon>Eukaryota</taxon>
        <taxon>Fungi</taxon>
        <taxon>Fungi incertae sedis</taxon>
        <taxon>Mucoromycota</taxon>
        <taxon>Mortierellomycotina</taxon>
        <taxon>Mortierellomycetes</taxon>
        <taxon>Mortierellales</taxon>
        <taxon>Mortierellaceae</taxon>
        <taxon>Modicella</taxon>
    </lineage>
</organism>